<reference evidence="2 3" key="1">
    <citation type="submission" date="2014-07" db="EMBL/GenBank/DDBJ databases">
        <title>Whole Genome Sequence of the Amycolatopsis methanolica 239.</title>
        <authorList>
            <person name="Tang B."/>
        </authorList>
    </citation>
    <scope>NUCLEOTIDE SEQUENCE [LARGE SCALE GENOMIC DNA]</scope>
    <source>
        <strain evidence="2 3">239</strain>
    </source>
</reference>
<sequence>MMRVKLRRPSRKALAMAAVLVVVTGFVATGMARARIETGVGSFLPSDDPAVARFEELSRSFGGDPVVVLLESAQPGLLLDQPHLPSLVKLEGEFAKLPDVAAVYGPGTVLNQAAGRAQDLMAELSGRRDRLRAQALAEARQRGASDRAAGQAGDSAVAAFDQRYGKLLVQALPAGLPTLKNQAFVTSVVFGADGKPRPQWRFVVPSANAVAILVRPRQNLDQSATERLVRGVRDAVGAAAVDGAKVTLSGVPAIASALADEVRAELPLLGGAALLAVALCFLLVPWHRRRHRLMPLAGSLVATAVTVALFGWLGRPLSLGVVAFLPVLLGVGSDFPTYLARRADRRVVFAVAAATAAAFGVLGFAPLPFVRDLGIALGIGVLVAFATGLLFRPGRAESASVKVHSGRAASLPARLGVGLAVAALAAGGWATLPRLSVQSDIESFVHGLPAFDDARHVEQVIGSSGEVDVVLHGPDATSPQALAWLRQAQDVTIARHGDRLRPVVSLPTLLNFLGPAPTKDEITAALRLLPPYLTGSVLRADGQESVLSFGVRLDNIESLVDLRDDLLSRLPPAPPGFRAELTGLPIVAARGYELVSGNRLWTNGVGIAVAGLVLALVLARRKDAVRAVATALVATGTGLLAIWLAGISLTPITMALGSLIAAVGCEFAVLLVEAERRRDHALRRSVLLVGVVSTVGYLALAFSRLDVIRQFGLLLAAAVVLSMAAARLVVWLAPGRPRPGLPAETSPAPDTHVGVIS</sequence>
<dbReference type="Proteomes" id="UP000062973">
    <property type="component" value="Chromosome"/>
</dbReference>
<evidence type="ECO:0000256" key="1">
    <source>
        <dbReference type="SAM" id="Phobius"/>
    </source>
</evidence>
<dbReference type="EMBL" id="CP009110">
    <property type="protein sequence ID" value="AIJ21939.1"/>
    <property type="molecule type" value="Genomic_DNA"/>
</dbReference>
<dbReference type="GO" id="GO:0005886">
    <property type="term" value="C:plasma membrane"/>
    <property type="evidence" value="ECO:0007669"/>
    <property type="project" value="TreeGrafter"/>
</dbReference>
<feature type="transmembrane region" description="Helical" evidence="1">
    <location>
        <begin position="319"/>
        <end position="340"/>
    </location>
</feature>
<dbReference type="InterPro" id="IPR050545">
    <property type="entry name" value="Mycobact_MmpL"/>
</dbReference>
<proteinExistence type="predicted"/>
<dbReference type="eggNOG" id="COG1033">
    <property type="taxonomic scope" value="Bacteria"/>
</dbReference>
<feature type="transmembrane region" description="Helical" evidence="1">
    <location>
        <begin position="600"/>
        <end position="618"/>
    </location>
</feature>
<evidence type="ECO:0000313" key="3">
    <source>
        <dbReference type="Proteomes" id="UP000062973"/>
    </source>
</evidence>
<organism evidence="2 3">
    <name type="scientific">Amycolatopsis methanolica 239</name>
    <dbReference type="NCBI Taxonomy" id="1068978"/>
    <lineage>
        <taxon>Bacteria</taxon>
        <taxon>Bacillati</taxon>
        <taxon>Actinomycetota</taxon>
        <taxon>Actinomycetes</taxon>
        <taxon>Pseudonocardiales</taxon>
        <taxon>Pseudonocardiaceae</taxon>
        <taxon>Amycolatopsis</taxon>
        <taxon>Amycolatopsis methanolica group</taxon>
    </lineage>
</organism>
<feature type="transmembrane region" description="Helical" evidence="1">
    <location>
        <begin position="686"/>
        <end position="705"/>
    </location>
</feature>
<evidence type="ECO:0000313" key="2">
    <source>
        <dbReference type="EMBL" id="AIJ21939.1"/>
    </source>
</evidence>
<dbReference type="AlphaFoldDB" id="A0A076MMK3"/>
<keyword evidence="1" id="KW-0812">Transmembrane</keyword>
<name>A0A076MMK3_AMYME</name>
<dbReference type="PANTHER" id="PTHR33406">
    <property type="entry name" value="MEMBRANE PROTEIN MJ1562-RELATED"/>
    <property type="match status" value="1"/>
</dbReference>
<keyword evidence="3" id="KW-1185">Reference proteome</keyword>
<dbReference type="Gene3D" id="1.20.1640.10">
    <property type="entry name" value="Multidrug efflux transporter AcrB transmembrane domain"/>
    <property type="match status" value="2"/>
</dbReference>
<accession>A0A076MMK3</accession>
<dbReference type="PANTHER" id="PTHR33406:SF13">
    <property type="entry name" value="MEMBRANE PROTEIN YDFJ"/>
    <property type="match status" value="1"/>
</dbReference>
<feature type="transmembrane region" description="Helical" evidence="1">
    <location>
        <begin position="373"/>
        <end position="391"/>
    </location>
</feature>
<feature type="transmembrane region" description="Helical" evidence="1">
    <location>
        <begin position="411"/>
        <end position="432"/>
    </location>
</feature>
<feature type="transmembrane region" description="Helical" evidence="1">
    <location>
        <begin position="711"/>
        <end position="733"/>
    </location>
</feature>
<keyword evidence="1" id="KW-0472">Membrane</keyword>
<feature type="transmembrane region" description="Helical" evidence="1">
    <location>
        <begin position="347"/>
        <end position="367"/>
    </location>
</feature>
<dbReference type="PATRIC" id="fig|1068978.7.peg.1957"/>
<dbReference type="STRING" id="1068978.AMETH_1847"/>
<feature type="transmembrane region" description="Helical" evidence="1">
    <location>
        <begin position="652"/>
        <end position="674"/>
    </location>
</feature>
<dbReference type="SUPFAM" id="SSF82866">
    <property type="entry name" value="Multidrug efflux transporter AcrB transmembrane domain"/>
    <property type="match status" value="2"/>
</dbReference>
<feature type="transmembrane region" description="Helical" evidence="1">
    <location>
        <begin position="625"/>
        <end position="646"/>
    </location>
</feature>
<dbReference type="HOGENOM" id="CLU_356304_0_0_11"/>
<feature type="transmembrane region" description="Helical" evidence="1">
    <location>
        <begin position="266"/>
        <end position="286"/>
    </location>
</feature>
<feature type="transmembrane region" description="Helical" evidence="1">
    <location>
        <begin position="293"/>
        <end position="313"/>
    </location>
</feature>
<dbReference type="KEGG" id="amq:AMETH_1847"/>
<keyword evidence="1" id="KW-1133">Transmembrane helix</keyword>
<gene>
    <name evidence="2" type="ORF">AMETH_1847</name>
</gene>
<protein>
    <submittedName>
        <fullName evidence="2">PE-PGRS family protein</fullName>
    </submittedName>
</protein>